<protein>
    <submittedName>
        <fullName evidence="4">SMP-30/gluconolactonase/LRE family protein</fullName>
    </submittedName>
</protein>
<feature type="domain" description="SMP-30/Gluconolactonase/LRE-like region" evidence="3">
    <location>
        <begin position="10"/>
        <end position="282"/>
    </location>
</feature>
<feature type="binding site" evidence="2">
    <location>
        <position position="224"/>
    </location>
    <ligand>
        <name>a divalent metal cation</name>
        <dbReference type="ChEBI" id="CHEBI:60240"/>
    </ligand>
</feature>
<gene>
    <name evidence="4" type="ORF">D6Z83_18060</name>
    <name evidence="5" type="ORF">EBE87_18490</name>
</gene>
<dbReference type="Pfam" id="PF08450">
    <property type="entry name" value="SGL"/>
    <property type="match status" value="1"/>
</dbReference>
<comment type="caution">
    <text evidence="4">The sequence shown here is derived from an EMBL/GenBank/DDBJ whole genome shotgun (WGS) entry which is preliminary data.</text>
</comment>
<keyword evidence="6" id="KW-1185">Reference proteome</keyword>
<dbReference type="InterPro" id="IPR005511">
    <property type="entry name" value="SMP-30"/>
</dbReference>
<evidence type="ECO:0000313" key="6">
    <source>
        <dbReference type="Proteomes" id="UP000274097"/>
    </source>
</evidence>
<keyword evidence="2" id="KW-0862">Zinc</keyword>
<evidence type="ECO:0000313" key="7">
    <source>
        <dbReference type="Proteomes" id="UP000278036"/>
    </source>
</evidence>
<evidence type="ECO:0000313" key="4">
    <source>
        <dbReference type="EMBL" id="RKK02762.1"/>
    </source>
</evidence>
<feature type="binding site" evidence="2">
    <location>
        <position position="119"/>
    </location>
    <ligand>
        <name>substrate</name>
    </ligand>
</feature>
<dbReference type="Proteomes" id="UP000274097">
    <property type="component" value="Unassembled WGS sequence"/>
</dbReference>
<dbReference type="EMBL" id="RAQU01000128">
    <property type="protein sequence ID" value="RKK02762.1"/>
    <property type="molecule type" value="Genomic_DNA"/>
</dbReference>
<dbReference type="AlphaFoldDB" id="A0A3A9J8F4"/>
<dbReference type="InterPro" id="IPR051262">
    <property type="entry name" value="SMP-30/CGR1_Lactonase"/>
</dbReference>
<feature type="active site" description="Proton donor/acceptor" evidence="1">
    <location>
        <position position="224"/>
    </location>
</feature>
<organism evidence="4 7">
    <name type="scientific">Teichococcus wenyumeiae</name>
    <dbReference type="NCBI Taxonomy" id="2478470"/>
    <lineage>
        <taxon>Bacteria</taxon>
        <taxon>Pseudomonadati</taxon>
        <taxon>Pseudomonadota</taxon>
        <taxon>Alphaproteobacteria</taxon>
        <taxon>Acetobacterales</taxon>
        <taxon>Roseomonadaceae</taxon>
        <taxon>Roseomonas</taxon>
    </lineage>
</organism>
<evidence type="ECO:0000256" key="2">
    <source>
        <dbReference type="PIRSR" id="PIRSR605511-2"/>
    </source>
</evidence>
<dbReference type="PRINTS" id="PR01790">
    <property type="entry name" value="SMP30FAMILY"/>
</dbReference>
<dbReference type="Proteomes" id="UP000278036">
    <property type="component" value="Unassembled WGS sequence"/>
</dbReference>
<evidence type="ECO:0000256" key="1">
    <source>
        <dbReference type="PIRSR" id="PIRSR605511-1"/>
    </source>
</evidence>
<name>A0A3A9J8F4_9PROT</name>
<dbReference type="PANTHER" id="PTHR47572">
    <property type="entry name" value="LIPOPROTEIN-RELATED"/>
    <property type="match status" value="1"/>
</dbReference>
<comment type="cofactor">
    <cofactor evidence="2">
        <name>Zn(2+)</name>
        <dbReference type="ChEBI" id="CHEBI:29105"/>
    </cofactor>
    <text evidence="2">Binds 1 divalent metal cation per subunit.</text>
</comment>
<dbReference type="RefSeq" id="WP_120639656.1">
    <property type="nucleotide sequence ID" value="NZ_RAQU01000128.1"/>
</dbReference>
<keyword evidence="2" id="KW-0479">Metal-binding</keyword>
<dbReference type="InParanoid" id="A0A3A9J8F4"/>
<dbReference type="Gene3D" id="2.120.10.30">
    <property type="entry name" value="TolB, C-terminal domain"/>
    <property type="match status" value="1"/>
</dbReference>
<dbReference type="InterPro" id="IPR011042">
    <property type="entry name" value="6-blade_b-propeller_TolB-like"/>
</dbReference>
<sequence length="302" mass="32512">MKVIASGLQFPEGPISMPDGSVLLVEIARQTLTRVRPDGRTEIVAQVPGGPNGAAMGPGGKVFICNNGGFNWVREGQTFRPHGQADSYDGGRIEVVDTANGRVERLYDRCGEHALKGPNDLVFDGQGGFWFTDHGKRRDRDMDRGYVFWAREDGSEIREVIGGLFAPNGIGLSPDGRTLYVAETDSGRLWCWDVTGPGTVAKAPWPSPNGGRLVVGVGGYRRFDSLAISASGQICIAALDTCSVMEISPDGSRVVPHTVPDMLVTNICFGGQDLRTAYVTMSHEGRLCEMAWHEPGLALAYG</sequence>
<feature type="binding site" evidence="2">
    <location>
        <position position="168"/>
    </location>
    <ligand>
        <name>a divalent metal cation</name>
        <dbReference type="ChEBI" id="CHEBI:60240"/>
    </ligand>
</feature>
<dbReference type="EMBL" id="RFLX01000015">
    <property type="protein sequence ID" value="RMI19859.1"/>
    <property type="molecule type" value="Genomic_DNA"/>
</dbReference>
<proteinExistence type="predicted"/>
<dbReference type="GO" id="GO:0046872">
    <property type="term" value="F:metal ion binding"/>
    <property type="evidence" value="ECO:0007669"/>
    <property type="project" value="UniProtKB-KW"/>
</dbReference>
<evidence type="ECO:0000259" key="3">
    <source>
        <dbReference type="Pfam" id="PF08450"/>
    </source>
</evidence>
<dbReference type="SUPFAM" id="SSF63829">
    <property type="entry name" value="Calcium-dependent phosphotriesterase"/>
    <property type="match status" value="1"/>
</dbReference>
<dbReference type="OrthoDB" id="2633250at2"/>
<accession>A0A3A9J8F4</accession>
<dbReference type="PANTHER" id="PTHR47572:SF5">
    <property type="entry name" value="BLR2277 PROTEIN"/>
    <property type="match status" value="1"/>
</dbReference>
<evidence type="ECO:0000313" key="5">
    <source>
        <dbReference type="EMBL" id="RMI19859.1"/>
    </source>
</evidence>
<reference evidence="4 7" key="1">
    <citation type="submission" date="2018-09" db="EMBL/GenBank/DDBJ databases">
        <title>Roseomonas sp. nov., isolated from feces of Tibetan antelopes in the Qinghai-Tibet plateau, China.</title>
        <authorList>
            <person name="Tian Z."/>
        </authorList>
    </citation>
    <scope>NUCLEOTIDE SEQUENCE [LARGE SCALE GENOMIC DNA]</scope>
    <source>
        <strain evidence="5 6">Z23</strain>
        <strain evidence="4 7">Z24</strain>
    </source>
</reference>
<dbReference type="InterPro" id="IPR013658">
    <property type="entry name" value="SGL"/>
</dbReference>